<dbReference type="PANTHER" id="PTHR30437">
    <property type="entry name" value="TRANSCRIPTION ELONGATION FACTOR GREA"/>
    <property type="match status" value="1"/>
</dbReference>
<keyword evidence="8" id="KW-1185">Reference proteome</keyword>
<keyword evidence="2 4" id="KW-0238">DNA-binding</keyword>
<dbReference type="GO" id="GO:0070063">
    <property type="term" value="F:RNA polymerase binding"/>
    <property type="evidence" value="ECO:0007669"/>
    <property type="project" value="InterPro"/>
</dbReference>
<dbReference type="SUPFAM" id="SSF54534">
    <property type="entry name" value="FKBP-like"/>
    <property type="match status" value="1"/>
</dbReference>
<dbReference type="EMBL" id="CP024847">
    <property type="protein sequence ID" value="AUR51655.1"/>
    <property type="molecule type" value="Genomic_DNA"/>
</dbReference>
<evidence type="ECO:0000256" key="3">
    <source>
        <dbReference type="ARBA" id="ARBA00023163"/>
    </source>
</evidence>
<evidence type="ECO:0000256" key="4">
    <source>
        <dbReference type="HAMAP-Rule" id="MF_00930"/>
    </source>
</evidence>
<dbReference type="GO" id="GO:0032784">
    <property type="term" value="P:regulation of DNA-templated transcription elongation"/>
    <property type="evidence" value="ECO:0007669"/>
    <property type="project" value="UniProtKB-UniRule"/>
</dbReference>
<evidence type="ECO:0000256" key="1">
    <source>
        <dbReference type="ARBA" id="ARBA00023015"/>
    </source>
</evidence>
<dbReference type="AlphaFoldDB" id="A0A2I7N602"/>
<dbReference type="Gene3D" id="3.10.50.30">
    <property type="entry name" value="Transcription elongation factor, GreA/GreB, C-terminal domain"/>
    <property type="match status" value="1"/>
</dbReference>
<keyword evidence="3 4" id="KW-0804">Transcription</keyword>
<comment type="function">
    <text evidence="4">Necessary for efficient RNA polymerase transcription elongation past template-encoded arresting sites. The arresting sites in DNA have the property of trapping a certain fraction of elongating RNA polymerases that pass through, resulting in locked ternary complexes. Cleavage of the nascent transcript by cleavage factors such as GreA or GreB allows the resumption of elongation from the new 3'terminus. GreB releases sequences of up to 9 nucleotides in length.</text>
</comment>
<dbReference type="OrthoDB" id="5511940at2"/>
<keyword evidence="7" id="KW-0648">Protein biosynthesis</keyword>
<dbReference type="InterPro" id="IPR022691">
    <property type="entry name" value="Tscrpt_elong_fac_GreA/B_N"/>
</dbReference>
<evidence type="ECO:0000256" key="2">
    <source>
        <dbReference type="ARBA" id="ARBA00023125"/>
    </source>
</evidence>
<dbReference type="InterPro" id="IPR036805">
    <property type="entry name" value="Tscrpt_elong_fac_GreA/B_N_sf"/>
</dbReference>
<dbReference type="HAMAP" id="MF_00930">
    <property type="entry name" value="GreB"/>
    <property type="match status" value="1"/>
</dbReference>
<protein>
    <recommendedName>
        <fullName evidence="4">Transcription elongation factor GreB</fullName>
    </recommendedName>
    <alternativeName>
        <fullName evidence="4">Transcript cleavage factor GreB</fullName>
    </alternativeName>
</protein>
<evidence type="ECO:0000313" key="7">
    <source>
        <dbReference type="EMBL" id="AUR51655.1"/>
    </source>
</evidence>
<feature type="domain" description="Transcription elongation factor GreA/GreB N-terminal" evidence="6">
    <location>
        <begin position="5"/>
        <end position="75"/>
    </location>
</feature>
<dbReference type="InterPro" id="IPR028624">
    <property type="entry name" value="Tscrpt_elong_fac_GreA/B"/>
</dbReference>
<feature type="domain" description="Transcription elongation factor GreA/GreB C-terminal" evidence="5">
    <location>
        <begin position="84"/>
        <end position="157"/>
    </location>
</feature>
<dbReference type="KEGG" id="nba:CUN60_04895"/>
<keyword evidence="7" id="KW-0251">Elongation factor</keyword>
<reference evidence="8" key="1">
    <citation type="submission" date="2017-11" db="EMBL/GenBank/DDBJ databases">
        <authorList>
            <person name="Chan K.G."/>
            <person name="Lee L.S."/>
        </authorList>
    </citation>
    <scope>NUCLEOTIDE SEQUENCE [LARGE SCALE GENOMIC DNA]</scope>
    <source>
        <strain evidence="8">DSM 100970</strain>
    </source>
</reference>
<dbReference type="GO" id="GO:0003746">
    <property type="term" value="F:translation elongation factor activity"/>
    <property type="evidence" value="ECO:0007669"/>
    <property type="project" value="UniProtKB-KW"/>
</dbReference>
<dbReference type="NCBIfam" id="NF002506">
    <property type="entry name" value="PRK01885.1"/>
    <property type="match status" value="1"/>
</dbReference>
<name>A0A2I7N602_9NEIS</name>
<dbReference type="PANTHER" id="PTHR30437:SF6">
    <property type="entry name" value="TRANSCRIPTION ELONGATION FACTOR GREB"/>
    <property type="match status" value="1"/>
</dbReference>
<dbReference type="InterPro" id="IPR023459">
    <property type="entry name" value="Tscrpt_elong_fac_GreA/B_fam"/>
</dbReference>
<dbReference type="FunFam" id="1.10.287.180:FF:000001">
    <property type="entry name" value="Transcription elongation factor GreA"/>
    <property type="match status" value="1"/>
</dbReference>
<keyword evidence="1 4" id="KW-0805">Transcription regulation</keyword>
<comment type="similarity">
    <text evidence="4">Belongs to the GreA/GreB family. GreB subfamily.</text>
</comment>
<proteinExistence type="inferred from homology"/>
<dbReference type="InterPro" id="IPR018151">
    <property type="entry name" value="TF_GreA/GreB_CS"/>
</dbReference>
<sequence>MNDKNYITTTGYAVLREELHNLVTKERPHYVKLVNWAASNGDRSENADYQYGKKRLREIDKRIHQLTKKIEHAEVVDPLSHRGNETIYFGATVIILRNEKTEQTVKIVGQDEINTELNHISWTSPLARNLLRKKLGDDFAFMSPQGLENIEILDVIYE</sequence>
<dbReference type="RefSeq" id="WP_102950954.1">
    <property type="nucleotide sequence ID" value="NZ_CP024847.1"/>
</dbReference>
<dbReference type="Proteomes" id="UP000236655">
    <property type="component" value="Chromosome"/>
</dbReference>
<dbReference type="Pfam" id="PF01272">
    <property type="entry name" value="GreA_GreB"/>
    <property type="match status" value="1"/>
</dbReference>
<evidence type="ECO:0000259" key="5">
    <source>
        <dbReference type="Pfam" id="PF01272"/>
    </source>
</evidence>
<dbReference type="InterPro" id="IPR001437">
    <property type="entry name" value="Tscrpt_elong_fac_GreA/B_C"/>
</dbReference>
<dbReference type="Gene3D" id="1.10.287.180">
    <property type="entry name" value="Transcription elongation factor, GreA/GreB, N-terminal domain"/>
    <property type="match status" value="1"/>
</dbReference>
<evidence type="ECO:0000313" key="8">
    <source>
        <dbReference type="Proteomes" id="UP000236655"/>
    </source>
</evidence>
<dbReference type="NCBIfam" id="TIGR01461">
    <property type="entry name" value="greB"/>
    <property type="match status" value="1"/>
</dbReference>
<dbReference type="Pfam" id="PF03449">
    <property type="entry name" value="GreA_GreB_N"/>
    <property type="match status" value="1"/>
</dbReference>
<dbReference type="PIRSF" id="PIRSF006092">
    <property type="entry name" value="GreA_GreB"/>
    <property type="match status" value="1"/>
</dbReference>
<evidence type="ECO:0000259" key="6">
    <source>
        <dbReference type="Pfam" id="PF03449"/>
    </source>
</evidence>
<gene>
    <name evidence="4" type="primary">greB</name>
    <name evidence="7" type="ORF">CUN60_04895</name>
</gene>
<dbReference type="InterPro" id="IPR006358">
    <property type="entry name" value="Tscrpt_elong_fac_GreB"/>
</dbReference>
<dbReference type="HAMAP" id="MF_00105">
    <property type="entry name" value="GreA_GreB"/>
    <property type="match status" value="1"/>
</dbReference>
<dbReference type="GO" id="GO:0003677">
    <property type="term" value="F:DNA binding"/>
    <property type="evidence" value="ECO:0007669"/>
    <property type="project" value="UniProtKB-UniRule"/>
</dbReference>
<accession>A0A2I7N602</accession>
<dbReference type="InterPro" id="IPR036953">
    <property type="entry name" value="GreA/GreB_C_sf"/>
</dbReference>
<dbReference type="GO" id="GO:0006354">
    <property type="term" value="P:DNA-templated transcription elongation"/>
    <property type="evidence" value="ECO:0007669"/>
    <property type="project" value="TreeGrafter"/>
</dbReference>
<dbReference type="PROSITE" id="PS00830">
    <property type="entry name" value="GREAB_2"/>
    <property type="match status" value="1"/>
</dbReference>
<dbReference type="SUPFAM" id="SSF46557">
    <property type="entry name" value="GreA transcript cleavage protein, N-terminal domain"/>
    <property type="match status" value="1"/>
</dbReference>
<organism evidence="7 8">
    <name type="scientific">Aquella oligotrophica</name>
    <dbReference type="NCBI Taxonomy" id="2067065"/>
    <lineage>
        <taxon>Bacteria</taxon>
        <taxon>Pseudomonadati</taxon>
        <taxon>Pseudomonadota</taxon>
        <taxon>Betaproteobacteria</taxon>
        <taxon>Neisseriales</taxon>
        <taxon>Neisseriaceae</taxon>
        <taxon>Aquella</taxon>
    </lineage>
</organism>